<evidence type="ECO:0000259" key="1">
    <source>
        <dbReference type="Pfam" id="PF10276"/>
    </source>
</evidence>
<protein>
    <submittedName>
        <fullName evidence="2">Uncharacterized conserved protein, contains Zn-finger domain</fullName>
    </submittedName>
</protein>
<accession>A0A0K6H063</accession>
<dbReference type="OrthoDB" id="9806844at2"/>
<dbReference type="Proteomes" id="UP000243535">
    <property type="component" value="Unassembled WGS sequence"/>
</dbReference>
<gene>
    <name evidence="2" type="ORF">Ga0061063_2072</name>
</gene>
<sequence>MAELKQLDQRVIEITEKDLPLHCPMPDMVKWNAHPRVFLPIVKQGGEARCPYCGTQYKLVGPVTGHHH</sequence>
<feature type="domain" description="Zinc finger CHCC-type" evidence="1">
    <location>
        <begin position="33"/>
        <end position="57"/>
    </location>
</feature>
<dbReference type="Pfam" id="PF10276">
    <property type="entry name" value="zf-CHCC"/>
    <property type="match status" value="1"/>
</dbReference>
<dbReference type="EMBL" id="CYHA01000004">
    <property type="protein sequence ID" value="CUA84392.1"/>
    <property type="molecule type" value="Genomic_DNA"/>
</dbReference>
<dbReference type="STRING" id="375574.GCA_001418035_01862"/>
<dbReference type="AlphaFoldDB" id="A0A0K6H063"/>
<reference evidence="3" key="1">
    <citation type="submission" date="2015-08" db="EMBL/GenBank/DDBJ databases">
        <authorList>
            <person name="Varghese N."/>
        </authorList>
    </citation>
    <scope>NUCLEOTIDE SEQUENCE [LARGE SCALE GENOMIC DNA]</scope>
    <source>
        <strain evidence="3">DSM 17901</strain>
    </source>
</reference>
<organism evidence="2 3">
    <name type="scientific">Gulbenkiania indica</name>
    <dbReference type="NCBI Taxonomy" id="375574"/>
    <lineage>
        <taxon>Bacteria</taxon>
        <taxon>Pseudomonadati</taxon>
        <taxon>Pseudomonadota</taxon>
        <taxon>Betaproteobacteria</taxon>
        <taxon>Neisseriales</taxon>
        <taxon>Chromobacteriaceae</taxon>
        <taxon>Gulbenkiania</taxon>
    </lineage>
</organism>
<keyword evidence="3" id="KW-1185">Reference proteome</keyword>
<evidence type="ECO:0000313" key="2">
    <source>
        <dbReference type="EMBL" id="CUA84392.1"/>
    </source>
</evidence>
<dbReference type="RefSeq" id="WP_054286487.1">
    <property type="nucleotide sequence ID" value="NZ_CYHA01000004.1"/>
</dbReference>
<proteinExistence type="predicted"/>
<dbReference type="InterPro" id="IPR019401">
    <property type="entry name" value="Znf_CHCC"/>
</dbReference>
<evidence type="ECO:0000313" key="3">
    <source>
        <dbReference type="Proteomes" id="UP000243535"/>
    </source>
</evidence>
<dbReference type="Gene3D" id="2.60.260.40">
    <property type="entry name" value="q5lls5 like domains"/>
    <property type="match status" value="1"/>
</dbReference>
<name>A0A0K6H063_9NEIS</name>